<proteinExistence type="predicted"/>
<accession>A0A0C1YAH9</accession>
<name>A0A0C1YAH9_9CYAN</name>
<organism evidence="1">
    <name type="scientific">Lyngbya confervoides BDU141951</name>
    <dbReference type="NCBI Taxonomy" id="1574623"/>
    <lineage>
        <taxon>Bacteria</taxon>
        <taxon>Bacillati</taxon>
        <taxon>Cyanobacteriota</taxon>
        <taxon>Cyanophyceae</taxon>
        <taxon>Oscillatoriophycideae</taxon>
        <taxon>Oscillatoriales</taxon>
        <taxon>Microcoleaceae</taxon>
        <taxon>Lyngbya</taxon>
    </lineage>
</organism>
<protein>
    <submittedName>
        <fullName evidence="1">Uncharacterized protein</fullName>
    </submittedName>
</protein>
<gene>
    <name evidence="1" type="ORF">QQ91_021635</name>
</gene>
<comment type="caution">
    <text evidence="1">The sequence shown here is derived from an EMBL/GenBank/DDBJ whole genome shotgun (WGS) entry which is preliminary data.</text>
</comment>
<dbReference type="EMBL" id="JTHE02000003">
    <property type="protein sequence ID" value="NEV69702.1"/>
    <property type="molecule type" value="Genomic_DNA"/>
</dbReference>
<evidence type="ECO:0000313" key="1">
    <source>
        <dbReference type="EMBL" id="NEV69702.1"/>
    </source>
</evidence>
<reference evidence="1" key="3">
    <citation type="submission" date="2020-02" db="EMBL/GenBank/DDBJ databases">
        <authorList>
            <person name="Sarangi A.N."/>
            <person name="Ghosh S."/>
            <person name="Mukherjee M."/>
            <person name="Tripathy S."/>
        </authorList>
    </citation>
    <scope>NUCLEOTIDE SEQUENCE</scope>
    <source>
        <strain evidence="1">BDU141951</strain>
    </source>
</reference>
<sequence>MASSSPLEGVILVDCAKANIENGVETAAVQCGYGTDVAAFQTALKSACADMNIELKEFADLSVDKRVNHRNGIEVYPDTPSDL</sequence>
<reference evidence="1" key="2">
    <citation type="journal article" date="2015" name="Genome Announc.">
        <title>Draft Genome Sequence of Filamentous Marine Cyanobacterium Lyngbya confervoides Strain BDU141951.</title>
        <authorList>
            <person name="Chandrababunaidu M.M."/>
            <person name="Sen D."/>
            <person name="Tripathy S."/>
        </authorList>
    </citation>
    <scope>NUCLEOTIDE SEQUENCE</scope>
    <source>
        <strain evidence="1">BDU141951</strain>
    </source>
</reference>
<dbReference type="AlphaFoldDB" id="A0A0C1YAH9"/>
<reference evidence="1" key="1">
    <citation type="submission" date="2014-11" db="EMBL/GenBank/DDBJ databases">
        <authorList>
            <person name="Malar M.C."/>
            <person name="Sen D."/>
            <person name="Tripathy S."/>
        </authorList>
    </citation>
    <scope>NUCLEOTIDE SEQUENCE</scope>
    <source>
        <strain evidence="1">BDU141951</strain>
    </source>
</reference>